<keyword evidence="10" id="KW-1185">Reference proteome</keyword>
<gene>
    <name evidence="9" type="ORF">GCM10009655_21120</name>
</gene>
<feature type="domain" description="ResB-like" evidence="8">
    <location>
        <begin position="51"/>
        <end position="524"/>
    </location>
</feature>
<keyword evidence="3" id="KW-0201">Cytochrome c-type biogenesis</keyword>
<feature type="compositionally biased region" description="Polar residues" evidence="6">
    <location>
        <begin position="1"/>
        <end position="10"/>
    </location>
</feature>
<sequence>MASTQSSDSVTGGDATRPSDHMDAPQQSKIQQPKLDFAGYARFFWRQLTSMRTALFLLLLLAVAAIPGSLVPQVSSDPNGVIAYRRNNPDTAAILDFFQVFNTFTSVWFSAIYLLLFISLVGCVLPRTKHHFDALRARPPKTPARLSRLEGFTSRTTGADASTAIETARRLLRSQRYRTELYGDSVSAERGYLRETGNLVFHVALIGVLLSVGLGGGFGYTGQRVVVEGYAFSNSLASYDSFNPGRFFTDEALEPFTVGLDSFEPVYEQSNRQALGQAVDFTANVTTTMRGESSQTARIKVNEPLSVGGTNVYLLGNGYAPVLTVRDAENKVIWSQPTACLPFDSNLGSTCVIKIPDGLEQQIGMLGFLYPTTGTLSSGALVSVYPDLISPTLTLEVYEGDLGLDNGQGSNAYALNTDSLEQVAGRTSEADTIRLTPGDRVDLPNGLGSVELASIPRFASLDVHHDPSQGPVLLFAILVVAGLITSLFVPRRRMWISVKTDSSGTTTIEYAALARGDDPNLEAAVAEFADKHSQQLTVRVDS</sequence>
<dbReference type="PANTHER" id="PTHR31566">
    <property type="entry name" value="CYTOCHROME C BIOGENESIS PROTEIN CCS1, CHLOROPLASTIC"/>
    <property type="match status" value="1"/>
</dbReference>
<dbReference type="RefSeq" id="WP_343925670.1">
    <property type="nucleotide sequence ID" value="NZ_BAAAKW010000034.1"/>
</dbReference>
<dbReference type="EMBL" id="BAAAKW010000034">
    <property type="protein sequence ID" value="GAA1221326.1"/>
    <property type="molecule type" value="Genomic_DNA"/>
</dbReference>
<evidence type="ECO:0000256" key="4">
    <source>
        <dbReference type="ARBA" id="ARBA00022989"/>
    </source>
</evidence>
<feature type="transmembrane region" description="Helical" evidence="7">
    <location>
        <begin position="107"/>
        <end position="126"/>
    </location>
</feature>
<protein>
    <submittedName>
        <fullName evidence="9">Cytochrome c biogenesis protein ResB</fullName>
    </submittedName>
</protein>
<dbReference type="PANTHER" id="PTHR31566:SF0">
    <property type="entry name" value="CYTOCHROME C BIOGENESIS PROTEIN CCS1, CHLOROPLASTIC"/>
    <property type="match status" value="1"/>
</dbReference>
<dbReference type="InterPro" id="IPR007816">
    <property type="entry name" value="ResB-like_domain"/>
</dbReference>
<comment type="subcellular location">
    <subcellularLocation>
        <location evidence="1">Membrane</location>
        <topology evidence="1">Multi-pass membrane protein</topology>
    </subcellularLocation>
</comment>
<dbReference type="Proteomes" id="UP001500943">
    <property type="component" value="Unassembled WGS sequence"/>
</dbReference>
<feature type="transmembrane region" description="Helical" evidence="7">
    <location>
        <begin position="199"/>
        <end position="220"/>
    </location>
</feature>
<evidence type="ECO:0000256" key="2">
    <source>
        <dbReference type="ARBA" id="ARBA00022692"/>
    </source>
</evidence>
<evidence type="ECO:0000259" key="8">
    <source>
        <dbReference type="Pfam" id="PF05140"/>
    </source>
</evidence>
<keyword evidence="4 7" id="KW-1133">Transmembrane helix</keyword>
<evidence type="ECO:0000256" key="6">
    <source>
        <dbReference type="SAM" id="MobiDB-lite"/>
    </source>
</evidence>
<evidence type="ECO:0000256" key="1">
    <source>
        <dbReference type="ARBA" id="ARBA00004141"/>
    </source>
</evidence>
<comment type="caution">
    <text evidence="9">The sequence shown here is derived from an EMBL/GenBank/DDBJ whole genome shotgun (WGS) entry which is preliminary data.</text>
</comment>
<evidence type="ECO:0000256" key="3">
    <source>
        <dbReference type="ARBA" id="ARBA00022748"/>
    </source>
</evidence>
<evidence type="ECO:0000256" key="7">
    <source>
        <dbReference type="SAM" id="Phobius"/>
    </source>
</evidence>
<feature type="region of interest" description="Disordered" evidence="6">
    <location>
        <begin position="1"/>
        <end position="29"/>
    </location>
</feature>
<reference evidence="9 10" key="1">
    <citation type="journal article" date="2019" name="Int. J. Syst. Evol. Microbiol.">
        <title>The Global Catalogue of Microorganisms (GCM) 10K type strain sequencing project: providing services to taxonomists for standard genome sequencing and annotation.</title>
        <authorList>
            <consortium name="The Broad Institute Genomics Platform"/>
            <consortium name="The Broad Institute Genome Sequencing Center for Infectious Disease"/>
            <person name="Wu L."/>
            <person name="Ma J."/>
        </authorList>
    </citation>
    <scope>NUCLEOTIDE SEQUENCE [LARGE SCALE GENOMIC DNA]</scope>
    <source>
        <strain evidence="9 10">JCM 12762</strain>
    </source>
</reference>
<name>A0ABN1VUS9_9MICO</name>
<accession>A0ABN1VUS9</accession>
<evidence type="ECO:0000256" key="5">
    <source>
        <dbReference type="ARBA" id="ARBA00023136"/>
    </source>
</evidence>
<keyword evidence="2 7" id="KW-0812">Transmembrane</keyword>
<proteinExistence type="predicted"/>
<feature type="transmembrane region" description="Helical" evidence="7">
    <location>
        <begin position="53"/>
        <end position="71"/>
    </location>
</feature>
<evidence type="ECO:0000313" key="10">
    <source>
        <dbReference type="Proteomes" id="UP001500943"/>
    </source>
</evidence>
<organism evidence="9 10">
    <name type="scientific">Rhodoglobus aureus</name>
    <dbReference type="NCBI Taxonomy" id="191497"/>
    <lineage>
        <taxon>Bacteria</taxon>
        <taxon>Bacillati</taxon>
        <taxon>Actinomycetota</taxon>
        <taxon>Actinomycetes</taxon>
        <taxon>Micrococcales</taxon>
        <taxon>Microbacteriaceae</taxon>
        <taxon>Rhodoglobus</taxon>
    </lineage>
</organism>
<evidence type="ECO:0000313" key="9">
    <source>
        <dbReference type="EMBL" id="GAA1221326.1"/>
    </source>
</evidence>
<feature type="transmembrane region" description="Helical" evidence="7">
    <location>
        <begin position="470"/>
        <end position="489"/>
    </location>
</feature>
<dbReference type="InterPro" id="IPR023494">
    <property type="entry name" value="Cyt_c_bgen_Ccs1/CcsB/ResB"/>
</dbReference>
<keyword evidence="5 7" id="KW-0472">Membrane</keyword>
<dbReference type="Pfam" id="PF05140">
    <property type="entry name" value="ResB"/>
    <property type="match status" value="1"/>
</dbReference>